<proteinExistence type="predicted"/>
<name>U9UAJ0_RHIID</name>
<protein>
    <submittedName>
        <fullName evidence="1">Uncharacterized protein</fullName>
    </submittedName>
</protein>
<evidence type="ECO:0000313" key="1">
    <source>
        <dbReference type="EMBL" id="ESA16697.1"/>
    </source>
</evidence>
<dbReference type="HOGENOM" id="CLU_147550_0_0_1"/>
<reference evidence="1" key="1">
    <citation type="submission" date="2013-07" db="EMBL/GenBank/DDBJ databases">
        <title>The genome of an arbuscular mycorrhizal fungus provides insights into the evolution of the oldest plant symbiosis.</title>
        <authorList>
            <consortium name="DOE Joint Genome Institute"/>
            <person name="Tisserant E."/>
            <person name="Malbreil M."/>
            <person name="Kuo A."/>
            <person name="Kohler A."/>
            <person name="Symeonidi A."/>
            <person name="Balestrini R."/>
            <person name="Charron P."/>
            <person name="Duensing N."/>
            <person name="Frei-dit-Frey N."/>
            <person name="Gianinazzi-Pearson V."/>
            <person name="Gilbert B."/>
            <person name="Handa Y."/>
            <person name="Hijri M."/>
            <person name="Kaul R."/>
            <person name="Kawaguchi M."/>
            <person name="Krajinski F."/>
            <person name="Lammers P."/>
            <person name="Lapierre D."/>
            <person name="Masclaux F.G."/>
            <person name="Murat C."/>
            <person name="Morin E."/>
            <person name="Ndikumana S."/>
            <person name="Pagni M."/>
            <person name="Petitpierre D."/>
            <person name="Requena N."/>
            <person name="Rosikiewicz P."/>
            <person name="Riley R."/>
            <person name="Saito K."/>
            <person name="San Clemente H."/>
            <person name="Shapiro H."/>
            <person name="van Tuinen D."/>
            <person name="Becard G."/>
            <person name="Bonfante P."/>
            <person name="Paszkowski U."/>
            <person name="Shachar-Hill Y."/>
            <person name="Young J.P."/>
            <person name="Sanders I.R."/>
            <person name="Henrissat B."/>
            <person name="Rensing S.A."/>
            <person name="Grigoriev I.V."/>
            <person name="Corradi N."/>
            <person name="Roux C."/>
            <person name="Martin F."/>
        </authorList>
    </citation>
    <scope>NUCLEOTIDE SEQUENCE</scope>
    <source>
        <strain evidence="1">DAOM 197198</strain>
    </source>
</reference>
<sequence>MKDHNTEYCFIRQLLSCTVFDVSSGGVLLKEVKVMDKQSKSVKHRKLSKNEFITKKYSKLRFDAVRTPKQIERWNRLTKSVFKTEHHFNMNKPYILNPTTKCTRNLVVFKQIHVPKKFICPYSMMFSPFPRSQEEIKNRQREKCHEKN</sequence>
<organism evidence="1">
    <name type="scientific">Rhizophagus irregularis (strain DAOM 181602 / DAOM 197198 / MUCL 43194)</name>
    <name type="common">Arbuscular mycorrhizal fungus</name>
    <name type="synonym">Glomus intraradices</name>
    <dbReference type="NCBI Taxonomy" id="747089"/>
    <lineage>
        <taxon>Eukaryota</taxon>
        <taxon>Fungi</taxon>
        <taxon>Fungi incertae sedis</taxon>
        <taxon>Mucoromycota</taxon>
        <taxon>Glomeromycotina</taxon>
        <taxon>Glomeromycetes</taxon>
        <taxon>Glomerales</taxon>
        <taxon>Glomeraceae</taxon>
        <taxon>Rhizophagus</taxon>
    </lineage>
</organism>
<dbReference type="VEuPathDB" id="FungiDB:RhiirFUN_014681"/>
<dbReference type="EMBL" id="KI280845">
    <property type="protein sequence ID" value="ESA16697.1"/>
    <property type="molecule type" value="Genomic_DNA"/>
</dbReference>
<dbReference type="AlphaFoldDB" id="U9UAJ0"/>
<gene>
    <name evidence="1" type="ORF">GLOINDRAFT_94295</name>
</gene>
<accession>U9UAJ0</accession>